<proteinExistence type="predicted"/>
<evidence type="ECO:0000313" key="2">
    <source>
        <dbReference type="Proteomes" id="UP001149954"/>
    </source>
</evidence>
<dbReference type="OrthoDB" id="4367205at2759"/>
<organism evidence="1 2">
    <name type="scientific">Penicillium fimorum</name>
    <dbReference type="NCBI Taxonomy" id="1882269"/>
    <lineage>
        <taxon>Eukaryota</taxon>
        <taxon>Fungi</taxon>
        <taxon>Dikarya</taxon>
        <taxon>Ascomycota</taxon>
        <taxon>Pezizomycotina</taxon>
        <taxon>Eurotiomycetes</taxon>
        <taxon>Eurotiomycetidae</taxon>
        <taxon>Eurotiales</taxon>
        <taxon>Aspergillaceae</taxon>
        <taxon>Penicillium</taxon>
    </lineage>
</organism>
<evidence type="ECO:0000313" key="1">
    <source>
        <dbReference type="EMBL" id="KAJ5493673.1"/>
    </source>
</evidence>
<dbReference type="EMBL" id="JAPWDS010000006">
    <property type="protein sequence ID" value="KAJ5493673.1"/>
    <property type="molecule type" value="Genomic_DNA"/>
</dbReference>
<dbReference type="Proteomes" id="UP001149954">
    <property type="component" value="Unassembled WGS sequence"/>
</dbReference>
<keyword evidence="2" id="KW-1185">Reference proteome</keyword>
<reference evidence="1" key="2">
    <citation type="journal article" date="2023" name="IMA Fungus">
        <title>Comparative genomic study of the Penicillium genus elucidates a diverse pangenome and 15 lateral gene transfer events.</title>
        <authorList>
            <person name="Petersen C."/>
            <person name="Sorensen T."/>
            <person name="Nielsen M.R."/>
            <person name="Sondergaard T.E."/>
            <person name="Sorensen J.L."/>
            <person name="Fitzpatrick D.A."/>
            <person name="Frisvad J.C."/>
            <person name="Nielsen K.L."/>
        </authorList>
    </citation>
    <scope>NUCLEOTIDE SEQUENCE</scope>
    <source>
        <strain evidence="1">IBT 29495</strain>
    </source>
</reference>
<sequence>MTGLLSRIARKLGLVAVHVTVVRHKSGTLGVIESQFSPETVIDVDVHISFPYECHPNNLDDGTVNKEQIH</sequence>
<gene>
    <name evidence="1" type="ORF">N7463_009760</name>
</gene>
<protein>
    <submittedName>
        <fullName evidence="1">Uncharacterized protein</fullName>
    </submittedName>
</protein>
<comment type="caution">
    <text evidence="1">The sequence shown here is derived from an EMBL/GenBank/DDBJ whole genome shotgun (WGS) entry which is preliminary data.</text>
</comment>
<name>A0A9X0C0M6_9EURO</name>
<dbReference type="AlphaFoldDB" id="A0A9X0C0M6"/>
<reference evidence="1" key="1">
    <citation type="submission" date="2022-12" db="EMBL/GenBank/DDBJ databases">
        <authorList>
            <person name="Petersen C."/>
        </authorList>
    </citation>
    <scope>NUCLEOTIDE SEQUENCE</scope>
    <source>
        <strain evidence="1">IBT 29495</strain>
    </source>
</reference>
<accession>A0A9X0C0M6</accession>